<comment type="caution">
    <text evidence="2">The sequence shown here is derived from an EMBL/GenBank/DDBJ whole genome shotgun (WGS) entry which is preliminary data.</text>
</comment>
<organism evidence="2 3">
    <name type="scientific">Nocardia tenerifensis</name>
    <dbReference type="NCBI Taxonomy" id="228006"/>
    <lineage>
        <taxon>Bacteria</taxon>
        <taxon>Bacillati</taxon>
        <taxon>Actinomycetota</taxon>
        <taxon>Actinomycetes</taxon>
        <taxon>Mycobacteriales</taxon>
        <taxon>Nocardiaceae</taxon>
        <taxon>Nocardia</taxon>
    </lineage>
</organism>
<name>A0A318JT95_9NOCA</name>
<reference evidence="2 3" key="1">
    <citation type="submission" date="2018-05" db="EMBL/GenBank/DDBJ databases">
        <title>Genomic Encyclopedia of Type Strains, Phase IV (KMG-IV): sequencing the most valuable type-strain genomes for metagenomic binning, comparative biology and taxonomic classification.</title>
        <authorList>
            <person name="Goeker M."/>
        </authorList>
    </citation>
    <scope>NUCLEOTIDE SEQUENCE [LARGE SCALE GENOMIC DNA]</scope>
    <source>
        <strain evidence="2 3">DSM 44704</strain>
    </source>
</reference>
<dbReference type="PANTHER" id="PTHR48100">
    <property type="entry name" value="BROAD-SPECIFICITY PHOSPHATASE YOR283W-RELATED"/>
    <property type="match status" value="1"/>
</dbReference>
<dbReference type="InterPro" id="IPR013078">
    <property type="entry name" value="His_Pase_superF_clade-1"/>
</dbReference>
<dbReference type="PROSITE" id="PS00175">
    <property type="entry name" value="PG_MUTASE"/>
    <property type="match status" value="1"/>
</dbReference>
<dbReference type="InterPro" id="IPR050275">
    <property type="entry name" value="PGM_Phosphatase"/>
</dbReference>
<dbReference type="Pfam" id="PF00300">
    <property type="entry name" value="His_Phos_1"/>
    <property type="match status" value="1"/>
</dbReference>
<evidence type="ECO:0000256" key="1">
    <source>
        <dbReference type="PIRSR" id="PIRSR613078-2"/>
    </source>
</evidence>
<evidence type="ECO:0000313" key="3">
    <source>
        <dbReference type="Proteomes" id="UP000247569"/>
    </source>
</evidence>
<feature type="binding site" evidence="1">
    <location>
        <position position="77"/>
    </location>
    <ligand>
        <name>substrate</name>
    </ligand>
</feature>
<dbReference type="CDD" id="cd07067">
    <property type="entry name" value="HP_PGM_like"/>
    <property type="match status" value="1"/>
</dbReference>
<dbReference type="GO" id="GO:0016791">
    <property type="term" value="F:phosphatase activity"/>
    <property type="evidence" value="ECO:0007669"/>
    <property type="project" value="TreeGrafter"/>
</dbReference>
<dbReference type="SUPFAM" id="SSF53254">
    <property type="entry name" value="Phosphoglycerate mutase-like"/>
    <property type="match status" value="1"/>
</dbReference>
<dbReference type="Gene3D" id="3.40.50.1240">
    <property type="entry name" value="Phosphoglycerate mutase-like"/>
    <property type="match status" value="1"/>
</dbReference>
<dbReference type="RefSeq" id="WP_157195617.1">
    <property type="nucleotide sequence ID" value="NZ_QJKF01000026.1"/>
</dbReference>
<sequence>MSDQFERPQQQQGRRGLRVLLVRHGESVANVKDVVAGQRTCQGLSRLGHAQAQAVAEHLATEEAGRIVAVYSTPLRRAVQTAEPIARAYGLPVLRKLAAPYYGAAEGQPWMRVLASHDPPIALTPDRPIAPGAEPWSSWVARLGANFERITRSHHDGQTVVLVCHRESILGIEQYLYRALHSLAYVTAPAANCSITSWQRQRVGPKASRWERKGHNYIDHLASLSPMRAGSVRGSRS</sequence>
<dbReference type="InterPro" id="IPR001345">
    <property type="entry name" value="PG/BPGM_mutase_AS"/>
</dbReference>
<gene>
    <name evidence="2" type="ORF">DFR70_12684</name>
</gene>
<dbReference type="EMBL" id="QJKF01000026">
    <property type="protein sequence ID" value="PXX53963.1"/>
    <property type="molecule type" value="Genomic_DNA"/>
</dbReference>
<accession>A0A318JT95</accession>
<dbReference type="GO" id="GO:0005737">
    <property type="term" value="C:cytoplasm"/>
    <property type="evidence" value="ECO:0007669"/>
    <property type="project" value="TreeGrafter"/>
</dbReference>
<dbReference type="InterPro" id="IPR029033">
    <property type="entry name" value="His_PPase_superfam"/>
</dbReference>
<keyword evidence="3" id="KW-1185">Reference proteome</keyword>
<protein>
    <submittedName>
        <fullName evidence="2">Putative phosphoglycerate mutase</fullName>
    </submittedName>
</protein>
<dbReference type="SMART" id="SM00855">
    <property type="entry name" value="PGAM"/>
    <property type="match status" value="1"/>
</dbReference>
<dbReference type="Proteomes" id="UP000247569">
    <property type="component" value="Unassembled WGS sequence"/>
</dbReference>
<dbReference type="AlphaFoldDB" id="A0A318JT95"/>
<proteinExistence type="predicted"/>
<feature type="binding site" evidence="1">
    <location>
        <begin position="23"/>
        <end position="30"/>
    </location>
    <ligand>
        <name>substrate</name>
    </ligand>
</feature>
<dbReference type="PANTHER" id="PTHR48100:SF62">
    <property type="entry name" value="GLUCOSYL-3-PHOSPHOGLYCERATE PHOSPHATASE"/>
    <property type="match status" value="1"/>
</dbReference>
<evidence type="ECO:0000313" key="2">
    <source>
        <dbReference type="EMBL" id="PXX53963.1"/>
    </source>
</evidence>